<evidence type="ECO:0000256" key="6">
    <source>
        <dbReference type="SAM" id="Phobius"/>
    </source>
</evidence>
<dbReference type="InterPro" id="IPR013604">
    <property type="entry name" value="7TM_chemorcpt"/>
</dbReference>
<evidence type="ECO:0000313" key="8">
    <source>
        <dbReference type="Proteomes" id="UP000786811"/>
    </source>
</evidence>
<dbReference type="Pfam" id="PF08395">
    <property type="entry name" value="7tm_7"/>
    <property type="match status" value="1"/>
</dbReference>
<evidence type="ECO:0000256" key="1">
    <source>
        <dbReference type="ARBA" id="ARBA00004651"/>
    </source>
</evidence>
<dbReference type="GO" id="GO:0005886">
    <property type="term" value="C:plasma membrane"/>
    <property type="evidence" value="ECO:0007669"/>
    <property type="project" value="UniProtKB-SubCell"/>
</dbReference>
<keyword evidence="3 6" id="KW-0812">Transmembrane</keyword>
<keyword evidence="5 6" id="KW-0472">Membrane</keyword>
<reference evidence="7" key="1">
    <citation type="submission" date="2021-04" db="EMBL/GenBank/DDBJ databases">
        <authorList>
            <person name="Chebbi M.A.C M."/>
        </authorList>
    </citation>
    <scope>NUCLEOTIDE SEQUENCE</scope>
</reference>
<evidence type="ECO:0000256" key="4">
    <source>
        <dbReference type="ARBA" id="ARBA00022989"/>
    </source>
</evidence>
<gene>
    <name evidence="7" type="ORF">HICCMSTLAB_LOCUS3142</name>
</gene>
<comment type="caution">
    <text evidence="7">The sequence shown here is derived from an EMBL/GenBank/DDBJ whole genome shotgun (WGS) entry which is preliminary data.</text>
</comment>
<protein>
    <recommendedName>
        <fullName evidence="9">Gustatory receptor</fullName>
    </recommendedName>
</protein>
<evidence type="ECO:0000256" key="3">
    <source>
        <dbReference type="ARBA" id="ARBA00022692"/>
    </source>
</evidence>
<keyword evidence="8" id="KW-1185">Reference proteome</keyword>
<evidence type="ECO:0000313" key="7">
    <source>
        <dbReference type="EMBL" id="CAG5080926.1"/>
    </source>
</evidence>
<name>A0A8J2H7C1_COTCN</name>
<keyword evidence="2" id="KW-1003">Cell membrane</keyword>
<evidence type="ECO:0000256" key="2">
    <source>
        <dbReference type="ARBA" id="ARBA00022475"/>
    </source>
</evidence>
<evidence type="ECO:0000256" key="5">
    <source>
        <dbReference type="ARBA" id="ARBA00023136"/>
    </source>
</evidence>
<organism evidence="7 8">
    <name type="scientific">Cotesia congregata</name>
    <name type="common">Parasitoid wasp</name>
    <name type="synonym">Apanteles congregatus</name>
    <dbReference type="NCBI Taxonomy" id="51543"/>
    <lineage>
        <taxon>Eukaryota</taxon>
        <taxon>Metazoa</taxon>
        <taxon>Ecdysozoa</taxon>
        <taxon>Arthropoda</taxon>
        <taxon>Hexapoda</taxon>
        <taxon>Insecta</taxon>
        <taxon>Pterygota</taxon>
        <taxon>Neoptera</taxon>
        <taxon>Endopterygota</taxon>
        <taxon>Hymenoptera</taxon>
        <taxon>Apocrita</taxon>
        <taxon>Ichneumonoidea</taxon>
        <taxon>Braconidae</taxon>
        <taxon>Microgastrinae</taxon>
        <taxon>Cotesia</taxon>
    </lineage>
</organism>
<dbReference type="GO" id="GO:0050909">
    <property type="term" value="P:sensory perception of taste"/>
    <property type="evidence" value="ECO:0007669"/>
    <property type="project" value="InterPro"/>
</dbReference>
<feature type="transmembrane region" description="Helical" evidence="6">
    <location>
        <begin position="83"/>
        <end position="105"/>
    </location>
</feature>
<sequence>MVLLYIIFKLIGLSPWTIDVTELFSNRRMVNYNSDLLKNSIIGVVYNLLLIIASGSFHIYILFILGDKVEFFSWIADSKFTMLIYSVILNLKIIITLVIWFNYIVRRKKIIDVVERLIKLDKKLQKYDFILNDYQKNSPIYLIFFIDFVLCLSLLIIQLKKENWSKNVLIKFIPIAINKLLLRLGNLIEPEEELLTIDDVFSLKEPPKKIIV</sequence>
<dbReference type="Proteomes" id="UP000786811">
    <property type="component" value="Unassembled WGS sequence"/>
</dbReference>
<dbReference type="OrthoDB" id="6366728at2759"/>
<dbReference type="AlphaFoldDB" id="A0A8J2H7C1"/>
<keyword evidence="4 6" id="KW-1133">Transmembrane helix</keyword>
<comment type="subcellular location">
    <subcellularLocation>
        <location evidence="1">Cell membrane</location>
        <topology evidence="1">Multi-pass membrane protein</topology>
    </subcellularLocation>
</comment>
<dbReference type="EMBL" id="CAJNRD030001118">
    <property type="protein sequence ID" value="CAG5080926.1"/>
    <property type="molecule type" value="Genomic_DNA"/>
</dbReference>
<feature type="transmembrane region" description="Helical" evidence="6">
    <location>
        <begin position="44"/>
        <end position="63"/>
    </location>
</feature>
<feature type="transmembrane region" description="Helical" evidence="6">
    <location>
        <begin position="140"/>
        <end position="159"/>
    </location>
</feature>
<proteinExistence type="predicted"/>
<evidence type="ECO:0008006" key="9">
    <source>
        <dbReference type="Google" id="ProtNLM"/>
    </source>
</evidence>
<accession>A0A8J2H7C1</accession>